<proteinExistence type="predicted"/>
<evidence type="ECO:0000259" key="7">
    <source>
        <dbReference type="SMART" id="SM00387"/>
    </source>
</evidence>
<evidence type="ECO:0000256" key="6">
    <source>
        <dbReference type="SAM" id="MobiDB-lite"/>
    </source>
</evidence>
<dbReference type="GO" id="GO:0004673">
    <property type="term" value="F:protein histidine kinase activity"/>
    <property type="evidence" value="ECO:0007669"/>
    <property type="project" value="UniProtKB-EC"/>
</dbReference>
<keyword evidence="9" id="KW-1185">Reference proteome</keyword>
<evidence type="ECO:0000256" key="3">
    <source>
        <dbReference type="ARBA" id="ARBA00022553"/>
    </source>
</evidence>
<dbReference type="EC" id="2.7.13.3" evidence="2"/>
<dbReference type="InterPro" id="IPR036890">
    <property type="entry name" value="HATPase_C_sf"/>
</dbReference>
<feature type="region of interest" description="Disordered" evidence="6">
    <location>
        <begin position="660"/>
        <end position="861"/>
    </location>
</feature>
<dbReference type="PANTHER" id="PTHR45436">
    <property type="entry name" value="SENSOR HISTIDINE KINASE YKOH"/>
    <property type="match status" value="1"/>
</dbReference>
<evidence type="ECO:0000256" key="1">
    <source>
        <dbReference type="ARBA" id="ARBA00000085"/>
    </source>
</evidence>
<dbReference type="Pfam" id="PF02518">
    <property type="entry name" value="HATPase_c"/>
    <property type="match status" value="1"/>
</dbReference>
<feature type="domain" description="Histidine kinase/HSP90-like ATPase" evidence="7">
    <location>
        <begin position="539"/>
        <end position="651"/>
    </location>
</feature>
<protein>
    <recommendedName>
        <fullName evidence="2">histidine kinase</fullName>
        <ecNumber evidence="2">2.7.13.3</ecNumber>
    </recommendedName>
</protein>
<keyword evidence="5 8" id="KW-0418">Kinase</keyword>
<dbReference type="EMBL" id="MCOK01000001">
    <property type="protein sequence ID" value="OOC52663.1"/>
    <property type="molecule type" value="Genomic_DNA"/>
</dbReference>
<dbReference type="Gene3D" id="3.30.565.10">
    <property type="entry name" value="Histidine kinase-like ATPase, C-terminal domain"/>
    <property type="match status" value="1"/>
</dbReference>
<keyword evidence="3" id="KW-0597">Phosphoprotein</keyword>
<evidence type="ECO:0000313" key="8">
    <source>
        <dbReference type="EMBL" id="OOC52663.1"/>
    </source>
</evidence>
<dbReference type="InterPro" id="IPR013587">
    <property type="entry name" value="Nitrate/nitrite_sensing"/>
</dbReference>
<dbReference type="STRING" id="501010.NOSIN_01455"/>
<evidence type="ECO:0000256" key="5">
    <source>
        <dbReference type="ARBA" id="ARBA00022777"/>
    </source>
</evidence>
<dbReference type="SMART" id="SM00387">
    <property type="entry name" value="HATPase_c"/>
    <property type="match status" value="1"/>
</dbReference>
<dbReference type="SUPFAM" id="SSF55874">
    <property type="entry name" value="ATPase domain of HSP90 chaperone/DNA topoisomerase II/histidine kinase"/>
    <property type="match status" value="1"/>
</dbReference>
<evidence type="ECO:0000256" key="4">
    <source>
        <dbReference type="ARBA" id="ARBA00022679"/>
    </source>
</evidence>
<dbReference type="Pfam" id="PF08376">
    <property type="entry name" value="NIT"/>
    <property type="match status" value="1"/>
</dbReference>
<evidence type="ECO:0000256" key="2">
    <source>
        <dbReference type="ARBA" id="ARBA00012438"/>
    </source>
</evidence>
<feature type="compositionally biased region" description="Pro residues" evidence="6">
    <location>
        <begin position="719"/>
        <end position="731"/>
    </location>
</feature>
<dbReference type="InterPro" id="IPR003594">
    <property type="entry name" value="HATPase_dom"/>
</dbReference>
<dbReference type="Gene3D" id="6.10.340.10">
    <property type="match status" value="1"/>
</dbReference>
<dbReference type="Proteomes" id="UP000189004">
    <property type="component" value="Unassembled WGS sequence"/>
</dbReference>
<sequence>MQAVPKRRRRTITARIRAMVMIPTTALVVLWLILTLALTGDAVMQLIRAKATDDLVTPSAVGLVDAMQERSHTIAFLEHPDDAELERQLAEARNHTDASLGTVIGELIGFADIAPGESGHHIEMLHMRYGEIGAMRESVDRGEASRKEVLDYYNELILHGADSFDSQAREGLNGPDAVNPGFTATYMFRTVDLLSQVDGQIARAFANDELTREDQRRFTELVGSYESFLAANGHYLEGEGQKERLETLLASPEYQRLQEMQQAIIDRQVTTETVTDPVTLVPTEVEDLSMPVNSTEWSEAYDHVLSELTAIGADEALYAAQTTREAANQAVLVAIAGSLGIAAVTVGAFLLARRSSEALTRRLLRLRDDSNDLAEQRLPELMRRLHRGERVDTEAALPGLATDEDEIGDVAKAFNTAQRAAVQEAVQQTELRQGVNRVFLNIAHRSQTLVHRQLRLLDRMEREQEDPEQLSQLFKLDHLATRSRRNAENLLILGGEAPGRTWHRPMPLIDVLRGAISESGDYTRVKRERIARVHLNGPAVADVIHLVAELVDNAAMFSPPHTHVRLSSDDVPNGVTIEIEDRGLGMTESELESANELLANPPEFDVMRLNEKMRLGLFVVSHLAHRHGIRVHLRPSPYGGVQAIVLLPHELISGERAPLTATEDDGEDTWEVNGVPRHAPGELESGKGTKPVLTTVSAPAEDTRHEDAPAEEEAEVRPAPAPEVRPVPGPGSEPSHGDDLLDSDPNGDRPSLPTRTPTISAVPSPGADSGAEPPATVPAGGGRPPLPKRRPQENLAPQLATEPETDTRSGPAAGGTPSQGTAPGSAERLARLRRNMSAFQKGTDRGRREGKQQTNDTDKDA</sequence>
<accession>A0A1V3BW97</accession>
<reference evidence="9" key="1">
    <citation type="submission" date="2016-08" db="EMBL/GenBank/DDBJ databases">
        <authorList>
            <person name="Tokovenko B."/>
            <person name="Kalinowski J."/>
        </authorList>
    </citation>
    <scope>NUCLEOTIDE SEQUENCE [LARGE SCALE GENOMIC DNA]</scope>
    <source>
        <strain evidence="9">UTMC102</strain>
    </source>
</reference>
<dbReference type="GO" id="GO:0000160">
    <property type="term" value="P:phosphorelay signal transduction system"/>
    <property type="evidence" value="ECO:0007669"/>
    <property type="project" value="TreeGrafter"/>
</dbReference>
<dbReference type="AlphaFoldDB" id="A0A1V3BW97"/>
<gene>
    <name evidence="8" type="ORF">NOSIN_01455</name>
</gene>
<organism evidence="8 9">
    <name type="scientific">Nocardiopsis sinuspersici</name>
    <dbReference type="NCBI Taxonomy" id="501010"/>
    <lineage>
        <taxon>Bacteria</taxon>
        <taxon>Bacillati</taxon>
        <taxon>Actinomycetota</taxon>
        <taxon>Actinomycetes</taxon>
        <taxon>Streptosporangiales</taxon>
        <taxon>Nocardiopsidaceae</taxon>
        <taxon>Nocardiopsis</taxon>
    </lineage>
</organism>
<keyword evidence="4" id="KW-0808">Transferase</keyword>
<dbReference type="GO" id="GO:0005886">
    <property type="term" value="C:plasma membrane"/>
    <property type="evidence" value="ECO:0007669"/>
    <property type="project" value="TreeGrafter"/>
</dbReference>
<feature type="compositionally biased region" description="Basic and acidic residues" evidence="6">
    <location>
        <begin position="842"/>
        <end position="861"/>
    </location>
</feature>
<dbReference type="RefSeq" id="WP_269087582.1">
    <property type="nucleotide sequence ID" value="NZ_MCOK01000001.1"/>
</dbReference>
<dbReference type="PANTHER" id="PTHR45436:SF5">
    <property type="entry name" value="SENSOR HISTIDINE KINASE TRCS"/>
    <property type="match status" value="1"/>
</dbReference>
<name>A0A1V3BW97_9ACTN</name>
<dbReference type="InterPro" id="IPR050428">
    <property type="entry name" value="TCS_sensor_his_kinase"/>
</dbReference>
<comment type="catalytic activity">
    <reaction evidence="1">
        <text>ATP + protein L-histidine = ADP + protein N-phospho-L-histidine.</text>
        <dbReference type="EC" id="2.7.13.3"/>
    </reaction>
</comment>
<evidence type="ECO:0000313" key="9">
    <source>
        <dbReference type="Proteomes" id="UP000189004"/>
    </source>
</evidence>
<comment type="caution">
    <text evidence="8">The sequence shown here is derived from an EMBL/GenBank/DDBJ whole genome shotgun (WGS) entry which is preliminary data.</text>
</comment>